<evidence type="ECO:0000313" key="3">
    <source>
        <dbReference type="Proteomes" id="UP000001514"/>
    </source>
</evidence>
<dbReference type="EMBL" id="GL377573">
    <property type="protein sequence ID" value="EFJ31824.1"/>
    <property type="molecule type" value="Genomic_DNA"/>
</dbReference>
<protein>
    <recommendedName>
        <fullName evidence="1">Cyanovirin-N domain-containing protein</fullName>
    </recommendedName>
</protein>
<dbReference type="Gramene" id="EFJ31824">
    <property type="protein sequence ID" value="EFJ31824"/>
    <property type="gene ID" value="SELMODRAFT_439768"/>
</dbReference>
<dbReference type="Gene3D" id="2.30.60.10">
    <property type="entry name" value="Cyanovirin-N"/>
    <property type="match status" value="1"/>
</dbReference>
<gene>
    <name evidence="2" type="ORF">SELMODRAFT_439768</name>
</gene>
<dbReference type="Pfam" id="PF08881">
    <property type="entry name" value="CVNH"/>
    <property type="match status" value="1"/>
</dbReference>
<dbReference type="Proteomes" id="UP000001514">
    <property type="component" value="Unassembled WGS sequence"/>
</dbReference>
<keyword evidence="3" id="KW-1185">Reference proteome</keyword>
<dbReference type="eggNOG" id="ENOG502S73Z">
    <property type="taxonomic scope" value="Eukaryota"/>
</dbReference>
<proteinExistence type="predicted"/>
<dbReference type="SMART" id="SM01111">
    <property type="entry name" value="CVNH"/>
    <property type="match status" value="1"/>
</dbReference>
<dbReference type="InterPro" id="IPR011058">
    <property type="entry name" value="Cyanovirin-N"/>
</dbReference>
<accession>D8R751</accession>
<dbReference type="HOGENOM" id="CLU_977950_0_0_1"/>
<sequence>MGSYLSVYNNTTDTYVVKVGPDQAAVRIATIVGSIVSLIGGAGAALTTRLVANGVVRVFGVSTRTIAAATTAAARISIPTTVVGSTIKISLFITKSLKEKGYVEIQPGEKHVFGPYSLSLWQQAACRRIRVNPDNKAEVLTDVVYMRPIFSGATKDSVLEHNIQHWINKWGHEERTVITLDMGNFSKSSKDISFKDGKLHAKCQTTRQELLPSSIDLNYFFQNIDGIVQLTASPPGNFLATCRNVQLKGGNMLVGIAKKCDHSETAFELDFDIDIVNKEGKLGINTKV</sequence>
<dbReference type="KEGG" id="smo:SELMODRAFT_439768"/>
<dbReference type="AlphaFoldDB" id="D8R751"/>
<evidence type="ECO:0000313" key="2">
    <source>
        <dbReference type="EMBL" id="EFJ31824.1"/>
    </source>
</evidence>
<evidence type="ECO:0000259" key="1">
    <source>
        <dbReference type="SMART" id="SM01111"/>
    </source>
</evidence>
<name>D8R751_SELML</name>
<dbReference type="InterPro" id="IPR036673">
    <property type="entry name" value="Cyanovirin-N_sf"/>
</dbReference>
<dbReference type="SUPFAM" id="SSF51322">
    <property type="entry name" value="Cyanovirin-N"/>
    <property type="match status" value="1"/>
</dbReference>
<reference evidence="2 3" key="1">
    <citation type="journal article" date="2011" name="Science">
        <title>The Selaginella genome identifies genetic changes associated with the evolution of vascular plants.</title>
        <authorList>
            <person name="Banks J.A."/>
            <person name="Nishiyama T."/>
            <person name="Hasebe M."/>
            <person name="Bowman J.L."/>
            <person name="Gribskov M."/>
            <person name="dePamphilis C."/>
            <person name="Albert V.A."/>
            <person name="Aono N."/>
            <person name="Aoyama T."/>
            <person name="Ambrose B.A."/>
            <person name="Ashton N.W."/>
            <person name="Axtell M.J."/>
            <person name="Barker E."/>
            <person name="Barker M.S."/>
            <person name="Bennetzen J.L."/>
            <person name="Bonawitz N.D."/>
            <person name="Chapple C."/>
            <person name="Cheng C."/>
            <person name="Correa L.G."/>
            <person name="Dacre M."/>
            <person name="DeBarry J."/>
            <person name="Dreyer I."/>
            <person name="Elias M."/>
            <person name="Engstrom E.M."/>
            <person name="Estelle M."/>
            <person name="Feng L."/>
            <person name="Finet C."/>
            <person name="Floyd S.K."/>
            <person name="Frommer W.B."/>
            <person name="Fujita T."/>
            <person name="Gramzow L."/>
            <person name="Gutensohn M."/>
            <person name="Harholt J."/>
            <person name="Hattori M."/>
            <person name="Heyl A."/>
            <person name="Hirai T."/>
            <person name="Hiwatashi Y."/>
            <person name="Ishikawa M."/>
            <person name="Iwata M."/>
            <person name="Karol K.G."/>
            <person name="Koehler B."/>
            <person name="Kolukisaoglu U."/>
            <person name="Kubo M."/>
            <person name="Kurata T."/>
            <person name="Lalonde S."/>
            <person name="Li K."/>
            <person name="Li Y."/>
            <person name="Litt A."/>
            <person name="Lyons E."/>
            <person name="Manning G."/>
            <person name="Maruyama T."/>
            <person name="Michael T.P."/>
            <person name="Mikami K."/>
            <person name="Miyazaki S."/>
            <person name="Morinaga S."/>
            <person name="Murata T."/>
            <person name="Mueller-Roeber B."/>
            <person name="Nelson D.R."/>
            <person name="Obara M."/>
            <person name="Oguri Y."/>
            <person name="Olmstead R.G."/>
            <person name="Onodera N."/>
            <person name="Petersen B.L."/>
            <person name="Pils B."/>
            <person name="Prigge M."/>
            <person name="Rensing S.A."/>
            <person name="Riano-Pachon D.M."/>
            <person name="Roberts A.W."/>
            <person name="Sato Y."/>
            <person name="Scheller H.V."/>
            <person name="Schulz B."/>
            <person name="Schulz C."/>
            <person name="Shakirov E.V."/>
            <person name="Shibagaki N."/>
            <person name="Shinohara N."/>
            <person name="Shippen D.E."/>
            <person name="Soerensen I."/>
            <person name="Sotooka R."/>
            <person name="Sugimoto N."/>
            <person name="Sugita M."/>
            <person name="Sumikawa N."/>
            <person name="Tanurdzic M."/>
            <person name="Theissen G."/>
            <person name="Ulvskov P."/>
            <person name="Wakazuki S."/>
            <person name="Weng J.K."/>
            <person name="Willats W.W."/>
            <person name="Wipf D."/>
            <person name="Wolf P.G."/>
            <person name="Yang L."/>
            <person name="Zimmer A.D."/>
            <person name="Zhu Q."/>
            <person name="Mitros T."/>
            <person name="Hellsten U."/>
            <person name="Loque D."/>
            <person name="Otillar R."/>
            <person name="Salamov A."/>
            <person name="Schmutz J."/>
            <person name="Shapiro H."/>
            <person name="Lindquist E."/>
            <person name="Lucas S."/>
            <person name="Rokhsar D."/>
            <person name="Grigoriev I.V."/>
        </authorList>
    </citation>
    <scope>NUCLEOTIDE SEQUENCE [LARGE SCALE GENOMIC DNA]</scope>
</reference>
<organism evidence="3">
    <name type="scientific">Selaginella moellendorffii</name>
    <name type="common">Spikemoss</name>
    <dbReference type="NCBI Taxonomy" id="88036"/>
    <lineage>
        <taxon>Eukaryota</taxon>
        <taxon>Viridiplantae</taxon>
        <taxon>Streptophyta</taxon>
        <taxon>Embryophyta</taxon>
        <taxon>Tracheophyta</taxon>
        <taxon>Lycopodiopsida</taxon>
        <taxon>Selaginellales</taxon>
        <taxon>Selaginellaceae</taxon>
        <taxon>Selaginella</taxon>
    </lineage>
</organism>
<feature type="domain" description="Cyanovirin-N" evidence="1">
    <location>
        <begin position="184"/>
        <end position="284"/>
    </location>
</feature>
<dbReference type="InParanoid" id="D8R751"/>